<dbReference type="Proteomes" id="UP000270296">
    <property type="component" value="Unassembled WGS sequence"/>
</dbReference>
<name>A0A183J8Z7_9BILA</name>
<proteinExistence type="predicted"/>
<sequence>KGTVLDDQQDICYNSKLSKVEFRNSGSLKESSSPYPVAPVRRRSKKVHESAEVTRCALAPTSAAAGASSSTTQSLAASMCSKTQQSQAANRTASLLGHLHLERLVTFDRKMVLFCVLPYVTLYGLLPSFVCGLLWGLFVGYVACCVLFHFFNIADKSDISFSGTEAAPFSSIISAGSVSRSWMSLCGSNNSCVAGVVILVEPILVDRIIHWKPVNGWMAIVRLKLQQVKALTLVQVYALNLERDYHAVLDEVQCALFDVPNTESLILMDDFNAHVSVRR</sequence>
<feature type="transmembrane region" description="Helical" evidence="2">
    <location>
        <begin position="132"/>
        <end position="151"/>
    </location>
</feature>
<dbReference type="WBParaSite" id="SBAD_0001275101-mRNA-1">
    <property type="protein sequence ID" value="SBAD_0001275101-mRNA-1"/>
    <property type="gene ID" value="SBAD_0001275101"/>
</dbReference>
<reference evidence="3 4" key="2">
    <citation type="submission" date="2018-11" db="EMBL/GenBank/DDBJ databases">
        <authorList>
            <consortium name="Pathogen Informatics"/>
        </authorList>
    </citation>
    <scope>NUCLEOTIDE SEQUENCE [LARGE SCALE GENOMIC DNA]</scope>
</reference>
<dbReference type="OrthoDB" id="410381at2759"/>
<accession>A0A183J8Z7</accession>
<dbReference type="AlphaFoldDB" id="A0A183J8Z7"/>
<feature type="compositionally biased region" description="Polar residues" evidence="1">
    <location>
        <begin position="25"/>
        <end position="34"/>
    </location>
</feature>
<keyword evidence="2" id="KW-1133">Transmembrane helix</keyword>
<keyword evidence="2" id="KW-0812">Transmembrane</keyword>
<evidence type="ECO:0000256" key="1">
    <source>
        <dbReference type="SAM" id="MobiDB-lite"/>
    </source>
</evidence>
<gene>
    <name evidence="3" type="ORF">SBAD_LOCUS12345</name>
</gene>
<feature type="transmembrane region" description="Helical" evidence="2">
    <location>
        <begin position="111"/>
        <end position="126"/>
    </location>
</feature>
<feature type="region of interest" description="Disordered" evidence="1">
    <location>
        <begin position="25"/>
        <end position="46"/>
    </location>
</feature>
<keyword evidence="4" id="KW-1185">Reference proteome</keyword>
<evidence type="ECO:0000313" key="5">
    <source>
        <dbReference type="WBParaSite" id="SBAD_0001275101-mRNA-1"/>
    </source>
</evidence>
<evidence type="ECO:0000256" key="2">
    <source>
        <dbReference type="SAM" id="Phobius"/>
    </source>
</evidence>
<keyword evidence="2" id="KW-0472">Membrane</keyword>
<dbReference type="EMBL" id="UZAM01017521">
    <property type="protein sequence ID" value="VDP47501.1"/>
    <property type="molecule type" value="Genomic_DNA"/>
</dbReference>
<organism evidence="5">
    <name type="scientific">Soboliphyme baturini</name>
    <dbReference type="NCBI Taxonomy" id="241478"/>
    <lineage>
        <taxon>Eukaryota</taxon>
        <taxon>Metazoa</taxon>
        <taxon>Ecdysozoa</taxon>
        <taxon>Nematoda</taxon>
        <taxon>Enoplea</taxon>
        <taxon>Dorylaimia</taxon>
        <taxon>Dioctophymatida</taxon>
        <taxon>Dioctophymatoidea</taxon>
        <taxon>Soboliphymatidae</taxon>
        <taxon>Soboliphyme</taxon>
    </lineage>
</organism>
<evidence type="ECO:0000313" key="3">
    <source>
        <dbReference type="EMBL" id="VDP47501.1"/>
    </source>
</evidence>
<protein>
    <submittedName>
        <fullName evidence="5">Endo/exonuclease/phosphatase domain-containing protein</fullName>
    </submittedName>
</protein>
<evidence type="ECO:0000313" key="4">
    <source>
        <dbReference type="Proteomes" id="UP000270296"/>
    </source>
</evidence>
<reference evidence="5" key="1">
    <citation type="submission" date="2016-06" db="UniProtKB">
        <authorList>
            <consortium name="WormBaseParasite"/>
        </authorList>
    </citation>
    <scope>IDENTIFICATION</scope>
</reference>